<evidence type="ECO:0000256" key="2">
    <source>
        <dbReference type="ARBA" id="ARBA00006357"/>
    </source>
</evidence>
<dbReference type="InterPro" id="IPR013520">
    <property type="entry name" value="Ribonucl_H"/>
</dbReference>
<dbReference type="AlphaFoldDB" id="A0AAD9MJN1"/>
<evidence type="ECO:0000256" key="6">
    <source>
        <dbReference type="ARBA" id="ARBA00023242"/>
    </source>
</evidence>
<proteinExistence type="inferred from homology"/>
<dbReference type="GO" id="GO:0004527">
    <property type="term" value="F:exonuclease activity"/>
    <property type="evidence" value="ECO:0007669"/>
    <property type="project" value="UniProtKB-KW"/>
</dbReference>
<dbReference type="InterPro" id="IPR001357">
    <property type="entry name" value="BRCT_dom"/>
</dbReference>
<dbReference type="Gene3D" id="3.40.50.10190">
    <property type="entry name" value="BRCT domain"/>
    <property type="match status" value="1"/>
</dbReference>
<dbReference type="InterPro" id="IPR036397">
    <property type="entry name" value="RNaseH_sf"/>
</dbReference>
<dbReference type="GO" id="GO:0003676">
    <property type="term" value="F:nucleic acid binding"/>
    <property type="evidence" value="ECO:0007669"/>
    <property type="project" value="InterPro"/>
</dbReference>
<dbReference type="CDD" id="cd06145">
    <property type="entry name" value="REX1_like"/>
    <property type="match status" value="1"/>
</dbReference>
<dbReference type="InterPro" id="IPR034922">
    <property type="entry name" value="REX1-like_exo"/>
</dbReference>
<keyword evidence="5" id="KW-0269">Exonuclease</keyword>
<dbReference type="InterPro" id="IPR012337">
    <property type="entry name" value="RNaseH-like_sf"/>
</dbReference>
<dbReference type="FunFam" id="3.30.420.10:FF:000031">
    <property type="entry name" value="RNA exonuclease 1"/>
    <property type="match status" value="1"/>
</dbReference>
<sequence length="652" mass="69875">MGGSHTKLPVLGAQLLSSPAGATHIVFGDERQNRFGRALAKRAGARLVHYHWVTQSLQEGAPQAEDAFPPPFATPGTRPDSPGPLRVRPARARVTVLDVQALVLFLCDLGPAPACFSVEGERPRTLLLLQAQGWDAAGAGPARAELGLEGRVELPCQALSGLVSMAQGLAKRKRASVAEEQSEATAVSKFTTNPPLPLDWHLATGAQMRLAGYPGYSLQHVASQQQRARETGDPWHDLVTAPLDHADTEHFPRDLPTQSRLLAIDCEMVITGRGFELARVTAVDGDSGAARLDALVAPDAPVLDYNTRYSGISVETLAGVTTRVPDVWRLLEPVLGPQTVLVGHTLENDLGALKLVHRRCLDTSMLYPDPRGPGYRPSLRALAARFLDRRIQTGEHDSAEDARAALDLARLRLERGAGLGCGGDQLFFRLLGGEDGKAGAYERCLTLVDRPHVLARHAPAHTQGLCACASDEHALAELKAALKGDAAATTREPECDSLEQSPSGEDADKDSAVPQRIVFGAFRDLEAFQERRAARLRIRAASDVPAALTSTANAGELDELGLKLDKRVRELLAALPENSAAIVFSSGRDAALCRALMGDLMPGQRYDRQAHNELRAFAQRSRAVKECLAEKGRGAVAVFVSDGKGECALVQG</sequence>
<evidence type="ECO:0000256" key="7">
    <source>
        <dbReference type="SAM" id="MobiDB-lite"/>
    </source>
</evidence>
<name>A0AAD9MJN1_PROWI</name>
<evidence type="ECO:0000256" key="5">
    <source>
        <dbReference type="ARBA" id="ARBA00022839"/>
    </source>
</evidence>
<dbReference type="GO" id="GO:0005634">
    <property type="term" value="C:nucleus"/>
    <property type="evidence" value="ECO:0007669"/>
    <property type="project" value="UniProtKB-SubCell"/>
</dbReference>
<dbReference type="EMBL" id="JASFZW010000001">
    <property type="protein sequence ID" value="KAK2080162.1"/>
    <property type="molecule type" value="Genomic_DNA"/>
</dbReference>
<feature type="region of interest" description="Disordered" evidence="7">
    <location>
        <begin position="61"/>
        <end position="85"/>
    </location>
</feature>
<dbReference type="Proteomes" id="UP001255856">
    <property type="component" value="Unassembled WGS sequence"/>
</dbReference>
<protein>
    <recommendedName>
        <fullName evidence="8">BRCT domain-containing protein</fullName>
    </recommendedName>
</protein>
<comment type="caution">
    <text evidence="9">The sequence shown here is derived from an EMBL/GenBank/DDBJ whole genome shotgun (WGS) entry which is preliminary data.</text>
</comment>
<organism evidence="9 10">
    <name type="scientific">Prototheca wickerhamii</name>
    <dbReference type="NCBI Taxonomy" id="3111"/>
    <lineage>
        <taxon>Eukaryota</taxon>
        <taxon>Viridiplantae</taxon>
        <taxon>Chlorophyta</taxon>
        <taxon>core chlorophytes</taxon>
        <taxon>Trebouxiophyceae</taxon>
        <taxon>Chlorellales</taxon>
        <taxon>Chlorellaceae</taxon>
        <taxon>Prototheca</taxon>
    </lineage>
</organism>
<comment type="similarity">
    <text evidence="2">Belongs to the REXO1/REXO3 family.</text>
</comment>
<evidence type="ECO:0000313" key="9">
    <source>
        <dbReference type="EMBL" id="KAK2080162.1"/>
    </source>
</evidence>
<dbReference type="GO" id="GO:0010629">
    <property type="term" value="P:negative regulation of gene expression"/>
    <property type="evidence" value="ECO:0007669"/>
    <property type="project" value="UniProtKB-ARBA"/>
</dbReference>
<evidence type="ECO:0000313" key="10">
    <source>
        <dbReference type="Proteomes" id="UP001255856"/>
    </source>
</evidence>
<keyword evidence="10" id="KW-1185">Reference proteome</keyword>
<dbReference type="Pfam" id="PF00929">
    <property type="entry name" value="RNase_T"/>
    <property type="match status" value="1"/>
</dbReference>
<feature type="region of interest" description="Disordered" evidence="7">
    <location>
        <begin position="488"/>
        <end position="510"/>
    </location>
</feature>
<dbReference type="SUPFAM" id="SSF52113">
    <property type="entry name" value="BRCT domain"/>
    <property type="match status" value="1"/>
</dbReference>
<accession>A0AAD9MJN1</accession>
<reference evidence="9" key="1">
    <citation type="submission" date="2021-01" db="EMBL/GenBank/DDBJ databases">
        <authorList>
            <person name="Eckstrom K.M.E."/>
        </authorList>
    </citation>
    <scope>NUCLEOTIDE SEQUENCE</scope>
    <source>
        <strain evidence="9">UVCC 0001</strain>
    </source>
</reference>
<dbReference type="InterPro" id="IPR047021">
    <property type="entry name" value="REXO1/3/4-like"/>
</dbReference>
<keyword evidence="3" id="KW-0540">Nuclease</keyword>
<keyword evidence="6" id="KW-0539">Nucleus</keyword>
<dbReference type="InterPro" id="IPR036420">
    <property type="entry name" value="BRCT_dom_sf"/>
</dbReference>
<dbReference type="SMART" id="SM00479">
    <property type="entry name" value="EXOIII"/>
    <property type="match status" value="1"/>
</dbReference>
<evidence type="ECO:0000256" key="1">
    <source>
        <dbReference type="ARBA" id="ARBA00004123"/>
    </source>
</evidence>
<evidence type="ECO:0000259" key="8">
    <source>
        <dbReference type="PROSITE" id="PS50172"/>
    </source>
</evidence>
<evidence type="ECO:0000256" key="3">
    <source>
        <dbReference type="ARBA" id="ARBA00022722"/>
    </source>
</evidence>
<keyword evidence="4" id="KW-0378">Hydrolase</keyword>
<evidence type="ECO:0000256" key="4">
    <source>
        <dbReference type="ARBA" id="ARBA00022801"/>
    </source>
</evidence>
<comment type="subcellular location">
    <subcellularLocation>
        <location evidence="1">Nucleus</location>
    </subcellularLocation>
</comment>
<gene>
    <name evidence="9" type="ORF">QBZ16_000015</name>
</gene>
<dbReference type="PROSITE" id="PS50172">
    <property type="entry name" value="BRCT"/>
    <property type="match status" value="1"/>
</dbReference>
<dbReference type="PANTHER" id="PTHR12801:SF115">
    <property type="entry name" value="FI18136P1-RELATED"/>
    <property type="match status" value="1"/>
</dbReference>
<dbReference type="PANTHER" id="PTHR12801">
    <property type="entry name" value="RNA EXONUCLEASE REXO1 / RECO3 FAMILY MEMBER-RELATED"/>
    <property type="match status" value="1"/>
</dbReference>
<dbReference type="Gene3D" id="3.30.420.10">
    <property type="entry name" value="Ribonuclease H-like superfamily/Ribonuclease H"/>
    <property type="match status" value="1"/>
</dbReference>
<dbReference type="SUPFAM" id="SSF53098">
    <property type="entry name" value="Ribonuclease H-like"/>
    <property type="match status" value="1"/>
</dbReference>
<feature type="domain" description="BRCT" evidence="8">
    <location>
        <begin position="1"/>
        <end position="70"/>
    </location>
</feature>